<dbReference type="AlphaFoldDB" id="A0A834KY75"/>
<sequence length="88" mass="9497">MTEATVQDPVSCSITSLTCRVGVGSSLGRPEPPHYPEVVLIIQTEMLPSSSSARALVAMVTPHSSIKAAGDYEAREVLWRKAEDLQDK</sequence>
<accession>A0A834KY75</accession>
<evidence type="ECO:0000313" key="2">
    <source>
        <dbReference type="Proteomes" id="UP000646548"/>
    </source>
</evidence>
<comment type="caution">
    <text evidence="1">The sequence shown here is derived from an EMBL/GenBank/DDBJ whole genome shotgun (WGS) entry which is preliminary data.</text>
</comment>
<gene>
    <name evidence="1" type="ORF">FQA47_014267</name>
</gene>
<proteinExistence type="predicted"/>
<evidence type="ECO:0000313" key="1">
    <source>
        <dbReference type="EMBL" id="KAF6735340.1"/>
    </source>
</evidence>
<dbReference type="Proteomes" id="UP000646548">
    <property type="component" value="Unassembled WGS sequence"/>
</dbReference>
<name>A0A834KY75_ORYME</name>
<organism evidence="1 2">
    <name type="scientific">Oryzias melastigma</name>
    <name type="common">Marine medaka</name>
    <dbReference type="NCBI Taxonomy" id="30732"/>
    <lineage>
        <taxon>Eukaryota</taxon>
        <taxon>Metazoa</taxon>
        <taxon>Chordata</taxon>
        <taxon>Craniata</taxon>
        <taxon>Vertebrata</taxon>
        <taxon>Euteleostomi</taxon>
        <taxon>Actinopterygii</taxon>
        <taxon>Neopterygii</taxon>
        <taxon>Teleostei</taxon>
        <taxon>Neoteleostei</taxon>
        <taxon>Acanthomorphata</taxon>
        <taxon>Ovalentaria</taxon>
        <taxon>Atherinomorphae</taxon>
        <taxon>Beloniformes</taxon>
        <taxon>Adrianichthyidae</taxon>
        <taxon>Oryziinae</taxon>
        <taxon>Oryzias</taxon>
    </lineage>
</organism>
<dbReference type="EMBL" id="WKFB01000111">
    <property type="protein sequence ID" value="KAF6735340.1"/>
    <property type="molecule type" value="Genomic_DNA"/>
</dbReference>
<protein>
    <submittedName>
        <fullName evidence="1">Uncharacterized protein</fullName>
    </submittedName>
</protein>
<reference evidence="1" key="1">
    <citation type="journal article" name="BMC Genomics">
        <title>Long-read sequencing and de novo genome assembly of marine medaka (Oryzias melastigma).</title>
        <authorList>
            <person name="Liang P."/>
            <person name="Saqib H.S.A."/>
            <person name="Ni X."/>
            <person name="Shen Y."/>
        </authorList>
    </citation>
    <scope>NUCLEOTIDE SEQUENCE</scope>
    <source>
        <strain evidence="1">Bigg-433</strain>
    </source>
</reference>